<evidence type="ECO:0000313" key="2">
    <source>
        <dbReference type="Proteomes" id="UP000189353"/>
    </source>
</evidence>
<name>A0A1V3L5A0_9PAST</name>
<reference evidence="1 2" key="1">
    <citation type="submission" date="2016-10" db="EMBL/GenBank/DDBJ databases">
        <title>Rodentibacter gen. nov. and new species.</title>
        <authorList>
            <person name="Christensen H."/>
        </authorList>
    </citation>
    <scope>NUCLEOTIDE SEQUENCE [LARGE SCALE GENOMIC DNA]</scope>
    <source>
        <strain evidence="1 2">Ppn158</strain>
    </source>
</reference>
<dbReference type="EMBL" id="MLAI01000024">
    <property type="protein sequence ID" value="OOF85129.1"/>
    <property type="molecule type" value="Genomic_DNA"/>
</dbReference>
<dbReference type="Proteomes" id="UP000189353">
    <property type="component" value="Unassembled WGS sequence"/>
</dbReference>
<proteinExistence type="predicted"/>
<protein>
    <submittedName>
        <fullName evidence="1">Uncharacterized protein</fullName>
    </submittedName>
</protein>
<accession>A0A1V3L5A0</accession>
<evidence type="ECO:0000313" key="1">
    <source>
        <dbReference type="EMBL" id="OOF85129.1"/>
    </source>
</evidence>
<sequence length="63" mass="6819">MLVKNIEPRLIRVGGEFIAPNQTVDVADDAVGLSGLLDRGVLVQIESEAAKEQKNAKTKKQES</sequence>
<dbReference type="RefSeq" id="WP_077553472.1">
    <property type="nucleotide sequence ID" value="NZ_MLAI01000024.1"/>
</dbReference>
<dbReference type="AlphaFoldDB" id="A0A1V3L5A0"/>
<gene>
    <name evidence="1" type="ORF">BKG88_09210</name>
</gene>
<comment type="caution">
    <text evidence="1">The sequence shown here is derived from an EMBL/GenBank/DDBJ whole genome shotgun (WGS) entry which is preliminary data.</text>
</comment>
<organism evidence="1 2">
    <name type="scientific">Rodentibacter ratti</name>
    <dbReference type="NCBI Taxonomy" id="1906745"/>
    <lineage>
        <taxon>Bacteria</taxon>
        <taxon>Pseudomonadati</taxon>
        <taxon>Pseudomonadota</taxon>
        <taxon>Gammaproteobacteria</taxon>
        <taxon>Pasteurellales</taxon>
        <taxon>Pasteurellaceae</taxon>
        <taxon>Rodentibacter</taxon>
    </lineage>
</organism>
<dbReference type="OrthoDB" id="9935608at2"/>